<feature type="compositionally biased region" description="Polar residues" evidence="1">
    <location>
        <begin position="93"/>
        <end position="102"/>
    </location>
</feature>
<dbReference type="Proteomes" id="UP000610558">
    <property type="component" value="Unassembled WGS sequence"/>
</dbReference>
<protein>
    <recommendedName>
        <fullName evidence="3">EF-hand domain-containing protein</fullName>
    </recommendedName>
</protein>
<feature type="compositionally biased region" description="Basic and acidic residues" evidence="1">
    <location>
        <begin position="114"/>
        <end position="134"/>
    </location>
</feature>
<feature type="compositionally biased region" description="Basic and acidic residues" evidence="1">
    <location>
        <begin position="150"/>
        <end position="165"/>
    </location>
</feature>
<proteinExistence type="predicted"/>
<accession>A0A927GWI6</accession>
<gene>
    <name evidence="4" type="ORF">IB286_12305</name>
</gene>
<dbReference type="InterPro" id="IPR018247">
    <property type="entry name" value="EF_Hand_1_Ca_BS"/>
</dbReference>
<dbReference type="Gene3D" id="1.10.238.10">
    <property type="entry name" value="EF-hand"/>
    <property type="match status" value="1"/>
</dbReference>
<name>A0A927GWI6_9GAMM</name>
<dbReference type="Pfam" id="PF13202">
    <property type="entry name" value="EF-hand_5"/>
    <property type="match status" value="3"/>
</dbReference>
<evidence type="ECO:0000313" key="5">
    <source>
        <dbReference type="Proteomes" id="UP000610558"/>
    </source>
</evidence>
<evidence type="ECO:0000313" key="4">
    <source>
        <dbReference type="EMBL" id="MBD2859786.1"/>
    </source>
</evidence>
<feature type="domain" description="EF-hand" evidence="3">
    <location>
        <begin position="51"/>
        <end position="71"/>
    </location>
</feature>
<dbReference type="EMBL" id="JACXLD010000007">
    <property type="protein sequence ID" value="MBD2859786.1"/>
    <property type="molecule type" value="Genomic_DNA"/>
</dbReference>
<comment type="caution">
    <text evidence="4">The sequence shown here is derived from an EMBL/GenBank/DDBJ whole genome shotgun (WGS) entry which is preliminary data.</text>
</comment>
<feature type="region of interest" description="Disordered" evidence="1">
    <location>
        <begin position="70"/>
        <end position="102"/>
    </location>
</feature>
<dbReference type="SUPFAM" id="SSF47473">
    <property type="entry name" value="EF-hand"/>
    <property type="match status" value="1"/>
</dbReference>
<feature type="domain" description="EF-hand" evidence="3">
    <location>
        <begin position="85"/>
        <end position="103"/>
    </location>
</feature>
<evidence type="ECO:0000256" key="1">
    <source>
        <dbReference type="SAM" id="MobiDB-lite"/>
    </source>
</evidence>
<keyword evidence="5" id="KW-1185">Reference proteome</keyword>
<dbReference type="RefSeq" id="WP_190765980.1">
    <property type="nucleotide sequence ID" value="NZ_JACXLD010000007.1"/>
</dbReference>
<dbReference type="InterPro" id="IPR002048">
    <property type="entry name" value="EF_hand_dom"/>
</dbReference>
<sequence>MNASTTLKFAAATLLLAVSTYTFAEMNGPRPEFGPEGRPSIEQMAQHHAQRFMKMDLNADGSVTRAEIEEFKAQQREQRTGSREDRFSRADTDNNGMVSSEEAQQLAMLKLTERDANGDGQLDRGEFHRGEFRKGEHHKGGFPGGFKHGKPGDCDGHGRPDFAEE</sequence>
<dbReference type="InterPro" id="IPR011992">
    <property type="entry name" value="EF-hand-dom_pair"/>
</dbReference>
<dbReference type="PROSITE" id="PS00018">
    <property type="entry name" value="EF_HAND_1"/>
    <property type="match status" value="2"/>
</dbReference>
<feature type="domain" description="EF-hand" evidence="3">
    <location>
        <begin position="115"/>
        <end position="129"/>
    </location>
</feature>
<feature type="region of interest" description="Disordered" evidence="1">
    <location>
        <begin position="114"/>
        <end position="165"/>
    </location>
</feature>
<reference evidence="4" key="1">
    <citation type="submission" date="2020-09" db="EMBL/GenBank/DDBJ databases">
        <authorList>
            <person name="Yoon J.-W."/>
        </authorList>
    </citation>
    <scope>NUCLEOTIDE SEQUENCE</scope>
    <source>
        <strain evidence="4">KMU-158</strain>
    </source>
</reference>
<dbReference type="AlphaFoldDB" id="A0A927GWI6"/>
<feature type="chain" id="PRO_5036988655" description="EF-hand domain-containing protein" evidence="2">
    <location>
        <begin position="25"/>
        <end position="165"/>
    </location>
</feature>
<feature type="compositionally biased region" description="Basic and acidic residues" evidence="1">
    <location>
        <begin position="70"/>
        <end position="92"/>
    </location>
</feature>
<evidence type="ECO:0000259" key="3">
    <source>
        <dbReference type="Pfam" id="PF13202"/>
    </source>
</evidence>
<evidence type="ECO:0000256" key="2">
    <source>
        <dbReference type="SAM" id="SignalP"/>
    </source>
</evidence>
<feature type="signal peptide" evidence="2">
    <location>
        <begin position="1"/>
        <end position="24"/>
    </location>
</feature>
<dbReference type="GO" id="GO:0005509">
    <property type="term" value="F:calcium ion binding"/>
    <property type="evidence" value="ECO:0007669"/>
    <property type="project" value="InterPro"/>
</dbReference>
<keyword evidence="2" id="KW-0732">Signal</keyword>
<organism evidence="4 5">
    <name type="scientific">Spongiibacter pelagi</name>
    <dbReference type="NCBI Taxonomy" id="2760804"/>
    <lineage>
        <taxon>Bacteria</taxon>
        <taxon>Pseudomonadati</taxon>
        <taxon>Pseudomonadota</taxon>
        <taxon>Gammaproteobacteria</taxon>
        <taxon>Cellvibrionales</taxon>
        <taxon>Spongiibacteraceae</taxon>
        <taxon>Spongiibacter</taxon>
    </lineage>
</organism>